<keyword evidence="2" id="KW-1185">Reference proteome</keyword>
<reference evidence="1 2" key="2">
    <citation type="journal article" date="2022" name="Mol. Ecol. Resour.">
        <title>The genomes of chicory, endive, great burdock and yacon provide insights into Asteraceae paleo-polyploidization history and plant inulin production.</title>
        <authorList>
            <person name="Fan W."/>
            <person name="Wang S."/>
            <person name="Wang H."/>
            <person name="Wang A."/>
            <person name="Jiang F."/>
            <person name="Liu H."/>
            <person name="Zhao H."/>
            <person name="Xu D."/>
            <person name="Zhang Y."/>
        </authorList>
    </citation>
    <scope>NUCLEOTIDE SEQUENCE [LARGE SCALE GENOMIC DNA]</scope>
    <source>
        <strain evidence="2">cv. Yunnan</strain>
        <tissue evidence="1">Leaves</tissue>
    </source>
</reference>
<name>A0ACB9BST9_9ASTR</name>
<proteinExistence type="predicted"/>
<dbReference type="Proteomes" id="UP001056120">
    <property type="component" value="Linkage Group LG22"/>
</dbReference>
<comment type="caution">
    <text evidence="1">The sequence shown here is derived from an EMBL/GenBank/DDBJ whole genome shotgun (WGS) entry which is preliminary data.</text>
</comment>
<organism evidence="1 2">
    <name type="scientific">Smallanthus sonchifolius</name>
    <dbReference type="NCBI Taxonomy" id="185202"/>
    <lineage>
        <taxon>Eukaryota</taxon>
        <taxon>Viridiplantae</taxon>
        <taxon>Streptophyta</taxon>
        <taxon>Embryophyta</taxon>
        <taxon>Tracheophyta</taxon>
        <taxon>Spermatophyta</taxon>
        <taxon>Magnoliopsida</taxon>
        <taxon>eudicotyledons</taxon>
        <taxon>Gunneridae</taxon>
        <taxon>Pentapetalae</taxon>
        <taxon>asterids</taxon>
        <taxon>campanulids</taxon>
        <taxon>Asterales</taxon>
        <taxon>Asteraceae</taxon>
        <taxon>Asteroideae</taxon>
        <taxon>Heliantheae alliance</taxon>
        <taxon>Millerieae</taxon>
        <taxon>Smallanthus</taxon>
    </lineage>
</organism>
<evidence type="ECO:0000313" key="2">
    <source>
        <dbReference type="Proteomes" id="UP001056120"/>
    </source>
</evidence>
<reference evidence="2" key="1">
    <citation type="journal article" date="2022" name="Mol. Ecol. Resour.">
        <title>The genomes of chicory, endive, great burdock and yacon provide insights into Asteraceae palaeo-polyploidization history and plant inulin production.</title>
        <authorList>
            <person name="Fan W."/>
            <person name="Wang S."/>
            <person name="Wang H."/>
            <person name="Wang A."/>
            <person name="Jiang F."/>
            <person name="Liu H."/>
            <person name="Zhao H."/>
            <person name="Xu D."/>
            <person name="Zhang Y."/>
        </authorList>
    </citation>
    <scope>NUCLEOTIDE SEQUENCE [LARGE SCALE GENOMIC DNA]</scope>
    <source>
        <strain evidence="2">cv. Yunnan</strain>
    </source>
</reference>
<sequence>MLPFNIKPIFKPFINETGESKGTYDDLLKEIENKTCEAVAGDVTVRAIAILEFRVNNPKFMVSIYRKVVMVIWFPISTFFFHEGQILNRNSKVVLITWLSMIFIIVQIFTATLSSWLTLDQMRPRLPLSFENVGYQYGSYLNDYITQKYNCSGNNLVPLKSIEEFKDALSSGSVNAVFDELPYVELFLAKYGSSYMKFGPINQESGLAFVRILTIAAIISSEISIGREKKKIRPIQTDDLLILQLAMPTN</sequence>
<accession>A0ACB9BST9</accession>
<protein>
    <submittedName>
        <fullName evidence="1">Uncharacterized protein</fullName>
    </submittedName>
</protein>
<evidence type="ECO:0000313" key="1">
    <source>
        <dbReference type="EMBL" id="KAI3725116.1"/>
    </source>
</evidence>
<dbReference type="EMBL" id="CM042039">
    <property type="protein sequence ID" value="KAI3725116.1"/>
    <property type="molecule type" value="Genomic_DNA"/>
</dbReference>
<gene>
    <name evidence="1" type="ORF">L1987_64892</name>
</gene>